<accession>A0A914EG43</accession>
<organism evidence="1 2">
    <name type="scientific">Acrobeloides nanus</name>
    <dbReference type="NCBI Taxonomy" id="290746"/>
    <lineage>
        <taxon>Eukaryota</taxon>
        <taxon>Metazoa</taxon>
        <taxon>Ecdysozoa</taxon>
        <taxon>Nematoda</taxon>
        <taxon>Chromadorea</taxon>
        <taxon>Rhabditida</taxon>
        <taxon>Tylenchina</taxon>
        <taxon>Cephalobomorpha</taxon>
        <taxon>Cephaloboidea</taxon>
        <taxon>Cephalobidae</taxon>
        <taxon>Acrobeloides</taxon>
    </lineage>
</organism>
<dbReference type="Proteomes" id="UP000887540">
    <property type="component" value="Unplaced"/>
</dbReference>
<reference evidence="2" key="1">
    <citation type="submission" date="2022-11" db="UniProtKB">
        <authorList>
            <consortium name="WormBaseParasite"/>
        </authorList>
    </citation>
    <scope>IDENTIFICATION</scope>
</reference>
<dbReference type="AlphaFoldDB" id="A0A914EG43"/>
<evidence type="ECO:0000313" key="1">
    <source>
        <dbReference type="Proteomes" id="UP000887540"/>
    </source>
</evidence>
<keyword evidence="1" id="KW-1185">Reference proteome</keyword>
<dbReference type="WBParaSite" id="ACRNAN_scaffold7620.g32895.t1">
    <property type="protein sequence ID" value="ACRNAN_scaffold7620.g32895.t1"/>
    <property type="gene ID" value="ACRNAN_scaffold7620.g32895"/>
</dbReference>
<sequence length="160" mass="18309">MNCTRPCACPSDANGCSFYKGPSRNKSSIHIPEVKKALENEFPEEICSLTPSEKCSTKKFNSRFHFVVLYEDDSIKHIVSSLRLKQREFIQNEYVCFGNGSKIGGTPLFCHLHECTNEMEATKLCYYPYGGPTELLLDVDGTEFTFPIQEWGTIYLYFYP</sequence>
<name>A0A914EG43_9BILA</name>
<evidence type="ECO:0000313" key="2">
    <source>
        <dbReference type="WBParaSite" id="ACRNAN_scaffold7620.g32895.t1"/>
    </source>
</evidence>
<protein>
    <submittedName>
        <fullName evidence="2">Uncharacterized protein</fullName>
    </submittedName>
</protein>
<proteinExistence type="predicted"/>